<dbReference type="InterPro" id="IPR029063">
    <property type="entry name" value="SAM-dependent_MTases_sf"/>
</dbReference>
<dbReference type="AlphaFoldDB" id="A0A2P8R268"/>
<organism evidence="3 4">
    <name type="scientific">Campylobacter blaseri</name>
    <dbReference type="NCBI Taxonomy" id="2042961"/>
    <lineage>
        <taxon>Bacteria</taxon>
        <taxon>Pseudomonadati</taxon>
        <taxon>Campylobacterota</taxon>
        <taxon>Epsilonproteobacteria</taxon>
        <taxon>Campylobacterales</taxon>
        <taxon>Campylobacteraceae</taxon>
        <taxon>Campylobacter</taxon>
    </lineage>
</organism>
<keyword evidence="2" id="KW-0819">tRNA processing</keyword>
<dbReference type="InterPro" id="IPR010017">
    <property type="entry name" value="CmoB"/>
</dbReference>
<dbReference type="OrthoDB" id="9765084at2"/>
<name>A0A2P8R268_9BACT</name>
<dbReference type="GO" id="GO:0016765">
    <property type="term" value="F:transferase activity, transferring alkyl or aryl (other than methyl) groups"/>
    <property type="evidence" value="ECO:0007669"/>
    <property type="project" value="InterPro"/>
</dbReference>
<proteinExistence type="inferred from homology"/>
<reference evidence="4" key="1">
    <citation type="submission" date="2017-10" db="EMBL/GenBank/DDBJ databases">
        <title>Campylobacter species from seals.</title>
        <authorList>
            <person name="Gilbert M.J."/>
            <person name="Zomer A.L."/>
            <person name="Timmerman A.J."/>
            <person name="Duim B."/>
            <person name="Wagenaar J.A."/>
        </authorList>
    </citation>
    <scope>NUCLEOTIDE SEQUENCE [LARGE SCALE GENOMIC DNA]</scope>
    <source>
        <strain evidence="4">17S00004-5</strain>
    </source>
</reference>
<keyword evidence="4" id="KW-1185">Reference proteome</keyword>
<dbReference type="NCBIfam" id="NF011650">
    <property type="entry name" value="PRK15068.1"/>
    <property type="match status" value="1"/>
</dbReference>
<dbReference type="EMBL" id="PDHH01000002">
    <property type="protein sequence ID" value="PSM52578.1"/>
    <property type="molecule type" value="Genomic_DNA"/>
</dbReference>
<gene>
    <name evidence="3" type="ORF">CQ405_02285</name>
</gene>
<dbReference type="Proteomes" id="UP000240535">
    <property type="component" value="Unassembled WGS sequence"/>
</dbReference>
<dbReference type="SUPFAM" id="SSF53335">
    <property type="entry name" value="S-adenosyl-L-methionine-dependent methyltransferases"/>
    <property type="match status" value="1"/>
</dbReference>
<keyword evidence="1" id="KW-0808">Transferase</keyword>
<dbReference type="HAMAP" id="MF_01590">
    <property type="entry name" value="tRNA_carboxymethyltr_CmoB"/>
    <property type="match status" value="1"/>
</dbReference>
<protein>
    <submittedName>
        <fullName evidence="3">tRNA 5-methoxyuridine(34)/uridine 5-oxyacetic acid(34) synthase CmoB</fullName>
    </submittedName>
</protein>
<sequence length="297" mass="34878">MNLNKIRDENLKALKFKNSEQIYNEILKLNDIKSTVKVDDIVDIKADISNEQKDEILQIALMLKPWRKGPFNIFDIFIDSEWQSNIKFNILKPHLNLKDKIVGDIGCNNGYYLFRMLEFLPKKLVGFDPSIRTYLQFLFLNKYIKSDIVYELLGVEHLPFYEHKFDTLFCLGVIYHRSDPIKMLKDLKISLNKNGEVFLDTMYIDMDGDFALCPKNSYSKISNIYFVPTIKALQNWCEKAKFKDFEILATKETDLNEQRKTPWIDGQSLENFLDPNDNSKTIEGYPAPKRVYVKLKI</sequence>
<evidence type="ECO:0000313" key="4">
    <source>
        <dbReference type="Proteomes" id="UP000240535"/>
    </source>
</evidence>
<comment type="caution">
    <text evidence="3">The sequence shown here is derived from an EMBL/GenBank/DDBJ whole genome shotgun (WGS) entry which is preliminary data.</text>
</comment>
<evidence type="ECO:0000313" key="3">
    <source>
        <dbReference type="EMBL" id="PSM52578.1"/>
    </source>
</evidence>
<dbReference type="InterPro" id="IPR027555">
    <property type="entry name" value="Mo5U34_MeTrfas-like"/>
</dbReference>
<dbReference type="GO" id="GO:0002098">
    <property type="term" value="P:tRNA wobble uridine modification"/>
    <property type="evidence" value="ECO:0007669"/>
    <property type="project" value="InterPro"/>
</dbReference>
<dbReference type="Gene3D" id="3.40.50.150">
    <property type="entry name" value="Vaccinia Virus protein VP39"/>
    <property type="match status" value="1"/>
</dbReference>
<evidence type="ECO:0000256" key="2">
    <source>
        <dbReference type="ARBA" id="ARBA00022694"/>
    </source>
</evidence>
<dbReference type="NCBIfam" id="TIGR00452">
    <property type="entry name" value="tRNA 5-methoxyuridine(34)/uridine 5-oxyacetic acid(34) synthase CmoB"/>
    <property type="match status" value="1"/>
</dbReference>
<dbReference type="CDD" id="cd02440">
    <property type="entry name" value="AdoMet_MTases"/>
    <property type="match status" value="1"/>
</dbReference>
<dbReference type="RefSeq" id="WP_106870193.1">
    <property type="nucleotide sequence ID" value="NZ_CP053841.1"/>
</dbReference>
<accession>A0A2P8R268</accession>
<evidence type="ECO:0000256" key="1">
    <source>
        <dbReference type="ARBA" id="ARBA00022679"/>
    </source>
</evidence>
<dbReference type="Pfam" id="PF08003">
    <property type="entry name" value="Methyltransf_9"/>
    <property type="match status" value="1"/>
</dbReference>